<dbReference type="Gene3D" id="4.10.60.10">
    <property type="entry name" value="Zinc finger, CCHC-type"/>
    <property type="match status" value="1"/>
</dbReference>
<feature type="region of interest" description="Disordered" evidence="2">
    <location>
        <begin position="618"/>
        <end position="640"/>
    </location>
</feature>
<reference evidence="4" key="2">
    <citation type="submission" date="2022-01" db="EMBL/GenBank/DDBJ databases">
        <authorList>
            <person name="Yamashiro T."/>
            <person name="Shiraishi A."/>
            <person name="Satake H."/>
            <person name="Nakayama K."/>
        </authorList>
    </citation>
    <scope>NUCLEOTIDE SEQUENCE</scope>
</reference>
<organism evidence="4 5">
    <name type="scientific">Tanacetum coccineum</name>
    <dbReference type="NCBI Taxonomy" id="301880"/>
    <lineage>
        <taxon>Eukaryota</taxon>
        <taxon>Viridiplantae</taxon>
        <taxon>Streptophyta</taxon>
        <taxon>Embryophyta</taxon>
        <taxon>Tracheophyta</taxon>
        <taxon>Spermatophyta</taxon>
        <taxon>Magnoliopsida</taxon>
        <taxon>eudicotyledons</taxon>
        <taxon>Gunneridae</taxon>
        <taxon>Pentapetalae</taxon>
        <taxon>asterids</taxon>
        <taxon>campanulids</taxon>
        <taxon>Asterales</taxon>
        <taxon>Asteraceae</taxon>
        <taxon>Asteroideae</taxon>
        <taxon>Anthemideae</taxon>
        <taxon>Anthemidinae</taxon>
        <taxon>Tanacetum</taxon>
    </lineage>
</organism>
<proteinExistence type="predicted"/>
<dbReference type="EMBL" id="BQNB010012948">
    <property type="protein sequence ID" value="GJT09918.1"/>
    <property type="molecule type" value="Genomic_DNA"/>
</dbReference>
<feature type="region of interest" description="Disordered" evidence="2">
    <location>
        <begin position="414"/>
        <end position="441"/>
    </location>
</feature>
<accession>A0ABQ5B8P6</accession>
<keyword evidence="1" id="KW-0863">Zinc-finger</keyword>
<keyword evidence="5" id="KW-1185">Reference proteome</keyword>
<dbReference type="InterPro" id="IPR025724">
    <property type="entry name" value="GAG-pre-integrase_dom"/>
</dbReference>
<dbReference type="Proteomes" id="UP001151760">
    <property type="component" value="Unassembled WGS sequence"/>
</dbReference>
<gene>
    <name evidence="4" type="ORF">Tco_0856960</name>
</gene>
<evidence type="ECO:0000256" key="2">
    <source>
        <dbReference type="SAM" id="MobiDB-lite"/>
    </source>
</evidence>
<dbReference type="Pfam" id="PF13976">
    <property type="entry name" value="gag_pre-integrs"/>
    <property type="match status" value="1"/>
</dbReference>
<evidence type="ECO:0000256" key="1">
    <source>
        <dbReference type="PROSITE-ProRule" id="PRU00047"/>
    </source>
</evidence>
<dbReference type="SMART" id="SM00343">
    <property type="entry name" value="ZnF_C2HC"/>
    <property type="match status" value="1"/>
</dbReference>
<sequence length="947" mass="107558">MAAVVVLQTFEYRGGQLNVAPVLEVENFTNWKKRFMCHIIDKRKAANLDQRLKSLIMSVLPDDQMNSVINCLTAKSTWDDLILYHEGPSDVKETLMNELVNDGIKLSKLEINTGFINGLPKKWLSFSQSLRNTNNVKDFELASLFDSPNDEEDTRISHEYLNDLEEKCQAGSLLAKYKRFFKKCTQRSSSAKATDQTKCHKCGKKDHFAKDCWSTTSVSTYQSPFQSKPLSSSQHKPELRPTKDFEAKYNKVKAKLALLSSSSSASMVKNKGLIAEAYEWDEEEVSSDDNEMVEVHTLLEMEDNDDRKVCLDYLCIDLNYVEEQRSNLLSKHRNLHVNTEILKENKNLRTELKELKAITETWLNSSNKVNQYISEQIPSQKQRILGIDQLIKDSSSSGLKDLVLILPSKSQRNTTDHSVAVTDSSATDYDSSDESSFYSTPLPPLKKLDGAEPISGPKTIKLILRSKSTFKAEALKSVIINEPSLAPAKGNKSSSASKVHSAPAGKLKSVKIEDDHPLAICERTDHRTCDHAEYISTMNMSQHLKSLGIMFSRPNIPRPSKRFFPPCIHYGGINHLSNECLYYPISCGSPNHTTTDHYDIEWFKRGEALQDKKVEALKSTRAESSNANRSKTPTKSGCSRHMTGVKSYLHKYVEQPGPKVVFGDDSTCTTKGYGSIKCNSIVFTKFDEKRGTIFNSNKEIIMIAPRVRDVYVLDMTSSTQESCFFAKASKNLNWLWHKRLAHLNFKTINKLAKQNLVIGLPHLYTQKINHVHHVKRESIIGPASKQIHHSYIHNHKDHLGKFNEKADDGYLLGYSLVSKASRVFNTRRQQTEETYHITFIETPKAIKFSKPSVDNINIAESERYPPDEYLHPYEPSQSPPLHVPSMVTPAPEERWSQDKHIELVNIIDFLSEEEPKKVSEALKHPGWMVRHRYAVSSLKNTAYWSSE</sequence>
<reference evidence="4" key="1">
    <citation type="journal article" date="2022" name="Int. J. Mol. Sci.">
        <title>Draft Genome of Tanacetum Coccineum: Genomic Comparison of Closely Related Tanacetum-Family Plants.</title>
        <authorList>
            <person name="Yamashiro T."/>
            <person name="Shiraishi A."/>
            <person name="Nakayama K."/>
            <person name="Satake H."/>
        </authorList>
    </citation>
    <scope>NUCLEOTIDE SEQUENCE</scope>
</reference>
<feature type="compositionally biased region" description="Polar residues" evidence="2">
    <location>
        <begin position="622"/>
        <end position="637"/>
    </location>
</feature>
<protein>
    <submittedName>
        <fullName evidence="4">Retrovirus-related pol polyprotein from transposon TNT 1-94</fullName>
    </submittedName>
</protein>
<comment type="caution">
    <text evidence="4">The sequence shown here is derived from an EMBL/GenBank/DDBJ whole genome shotgun (WGS) entry which is preliminary data.</text>
</comment>
<dbReference type="InterPro" id="IPR001878">
    <property type="entry name" value="Znf_CCHC"/>
</dbReference>
<keyword evidence="1" id="KW-0862">Zinc</keyword>
<feature type="compositionally biased region" description="Low complexity" evidence="2">
    <location>
        <begin position="423"/>
        <end position="439"/>
    </location>
</feature>
<name>A0ABQ5B8P6_9ASTR</name>
<dbReference type="Pfam" id="PF22936">
    <property type="entry name" value="Pol_BBD"/>
    <property type="match status" value="1"/>
</dbReference>
<dbReference type="InterPro" id="IPR057670">
    <property type="entry name" value="SH3_retrovirus"/>
</dbReference>
<evidence type="ECO:0000313" key="4">
    <source>
        <dbReference type="EMBL" id="GJT09918.1"/>
    </source>
</evidence>
<dbReference type="InterPro" id="IPR054722">
    <property type="entry name" value="PolX-like_BBD"/>
</dbReference>
<dbReference type="Pfam" id="PF25597">
    <property type="entry name" value="SH3_retrovirus"/>
    <property type="match status" value="1"/>
</dbReference>
<keyword evidence="1" id="KW-0479">Metal-binding</keyword>
<feature type="domain" description="CCHC-type" evidence="3">
    <location>
        <begin position="198"/>
        <end position="212"/>
    </location>
</feature>
<dbReference type="PROSITE" id="PS50158">
    <property type="entry name" value="ZF_CCHC"/>
    <property type="match status" value="1"/>
</dbReference>
<evidence type="ECO:0000313" key="5">
    <source>
        <dbReference type="Proteomes" id="UP001151760"/>
    </source>
</evidence>
<evidence type="ECO:0000259" key="3">
    <source>
        <dbReference type="PROSITE" id="PS50158"/>
    </source>
</evidence>